<dbReference type="EMBL" id="AXCN02000040">
    <property type="status" value="NOT_ANNOTATED_CDS"/>
    <property type="molecule type" value="Genomic_DNA"/>
</dbReference>
<reference evidence="3" key="1">
    <citation type="submission" date="2014-01" db="EMBL/GenBank/DDBJ databases">
        <title>The Genome Sequence of Anopheles farauti FAR1 (V2).</title>
        <authorList>
            <consortium name="The Broad Institute Genomics Platform"/>
            <person name="Neafsey D.E."/>
            <person name="Besansky N."/>
            <person name="Howell P."/>
            <person name="Walton C."/>
            <person name="Young S.K."/>
            <person name="Zeng Q."/>
            <person name="Gargeya S."/>
            <person name="Fitzgerald M."/>
            <person name="Haas B."/>
            <person name="Abouelleil A."/>
            <person name="Allen A.W."/>
            <person name="Alvarado L."/>
            <person name="Arachchi H.M."/>
            <person name="Berlin A.M."/>
            <person name="Chapman S.B."/>
            <person name="Gainer-Dewar J."/>
            <person name="Goldberg J."/>
            <person name="Griggs A."/>
            <person name="Gujja S."/>
            <person name="Hansen M."/>
            <person name="Howarth C."/>
            <person name="Imamovic A."/>
            <person name="Ireland A."/>
            <person name="Larimer J."/>
            <person name="McCowan C."/>
            <person name="Murphy C."/>
            <person name="Pearson M."/>
            <person name="Poon T.W."/>
            <person name="Priest M."/>
            <person name="Roberts A."/>
            <person name="Saif S."/>
            <person name="Shea T."/>
            <person name="Sisk P."/>
            <person name="Sykes S."/>
            <person name="Wortman J."/>
            <person name="Nusbaum C."/>
            <person name="Birren B."/>
        </authorList>
    </citation>
    <scope>NUCLEOTIDE SEQUENCE [LARGE SCALE GENOMIC DNA]</scope>
    <source>
        <strain evidence="3">FAR1</strain>
    </source>
</reference>
<dbReference type="SUPFAM" id="SSF56112">
    <property type="entry name" value="Protein kinase-like (PK-like)"/>
    <property type="match status" value="1"/>
</dbReference>
<dbReference type="SMART" id="SM00587">
    <property type="entry name" value="CHK"/>
    <property type="match status" value="1"/>
</dbReference>
<dbReference type="InterPro" id="IPR004119">
    <property type="entry name" value="EcKL"/>
</dbReference>
<evidence type="ECO:0000259" key="1">
    <source>
        <dbReference type="SMART" id="SM00587"/>
    </source>
</evidence>
<feature type="domain" description="CHK kinase-like" evidence="1">
    <location>
        <begin position="142"/>
        <end position="330"/>
    </location>
</feature>
<dbReference type="PANTHER" id="PTHR11012">
    <property type="entry name" value="PROTEIN KINASE-LIKE DOMAIN-CONTAINING"/>
    <property type="match status" value="1"/>
</dbReference>
<dbReference type="AlphaFoldDB" id="A0A182QYD6"/>
<sequence>MQTRRTMESNPDEREAPGWLDDQFFLAVIRKFTHDPNARLCHGCKLRPGTKPGEHFASVMYRTTIHYRCQRTKEASLDVIIKIKPYQSGVKKDVLEEGDLFAKEIRIYSQVLPEMKRRLEEIGETMHYPRLVYAAETPQTILILEDVSGQGWQTGQYITSFEEVVPAIKAIAKFHAASVVLEQEDASFSRQHRCDVSEKFLALDGMLQKSFSDLLEYMRATEGFEHLVRPVEKLRGKLLGDLIASYGPSSTCQNVLVHGDFHSKNLLHQYTPDGLVRDTMLVDYQICSWTTPAVDLYYLLDTIIEQPVKEQHREEIIYLYYEEFRRLLRQLGWLGRVSSLQELHVELLRKGAIELFHYIALYPFRFIDRSKIDFEVLLAGRGNNPAASSPIYRCVMQTVLTRFLHQGVMES</sequence>
<dbReference type="Proteomes" id="UP000075886">
    <property type="component" value="Unassembled WGS sequence"/>
</dbReference>
<dbReference type="Pfam" id="PF02958">
    <property type="entry name" value="EcKL"/>
    <property type="match status" value="1"/>
</dbReference>
<dbReference type="VEuPathDB" id="VectorBase:AFAF019357"/>
<dbReference type="Gene3D" id="3.90.1200.10">
    <property type="match status" value="1"/>
</dbReference>
<evidence type="ECO:0000313" key="3">
    <source>
        <dbReference type="Proteomes" id="UP000075886"/>
    </source>
</evidence>
<reference evidence="2" key="2">
    <citation type="submission" date="2020-05" db="UniProtKB">
        <authorList>
            <consortium name="EnsemblMetazoa"/>
        </authorList>
    </citation>
    <scope>IDENTIFICATION</scope>
    <source>
        <strain evidence="2">FAR1</strain>
    </source>
</reference>
<keyword evidence="3" id="KW-1185">Reference proteome</keyword>
<accession>A0A182QYD6</accession>
<protein>
    <recommendedName>
        <fullName evidence="1">CHK kinase-like domain-containing protein</fullName>
    </recommendedName>
</protein>
<evidence type="ECO:0000313" key="2">
    <source>
        <dbReference type="EnsemblMetazoa" id="AFAF019357-PA"/>
    </source>
</evidence>
<dbReference type="PANTHER" id="PTHR11012:SF12">
    <property type="entry name" value="CHK KINASE-LIKE DOMAIN-CONTAINING PROTEIN-RELATED"/>
    <property type="match status" value="1"/>
</dbReference>
<dbReference type="STRING" id="69004.A0A182QYD6"/>
<organism evidence="2 3">
    <name type="scientific">Anopheles farauti</name>
    <dbReference type="NCBI Taxonomy" id="69004"/>
    <lineage>
        <taxon>Eukaryota</taxon>
        <taxon>Metazoa</taxon>
        <taxon>Ecdysozoa</taxon>
        <taxon>Arthropoda</taxon>
        <taxon>Hexapoda</taxon>
        <taxon>Insecta</taxon>
        <taxon>Pterygota</taxon>
        <taxon>Neoptera</taxon>
        <taxon>Endopterygota</taxon>
        <taxon>Diptera</taxon>
        <taxon>Nematocera</taxon>
        <taxon>Culicoidea</taxon>
        <taxon>Culicidae</taxon>
        <taxon>Anophelinae</taxon>
        <taxon>Anopheles</taxon>
    </lineage>
</organism>
<name>A0A182QYD6_9DIPT</name>
<dbReference type="InterPro" id="IPR011009">
    <property type="entry name" value="Kinase-like_dom_sf"/>
</dbReference>
<proteinExistence type="predicted"/>
<dbReference type="EnsemblMetazoa" id="AFAF019357-RA">
    <property type="protein sequence ID" value="AFAF019357-PA"/>
    <property type="gene ID" value="AFAF019357"/>
</dbReference>
<dbReference type="InterPro" id="IPR015897">
    <property type="entry name" value="CHK_kinase-like"/>
</dbReference>